<accession>A0A0E9R7Y0</accession>
<protein>
    <submittedName>
        <fullName evidence="1">Uncharacterized protein</fullName>
    </submittedName>
</protein>
<proteinExistence type="predicted"/>
<sequence>MVWLIFFSDSYIDRGGPC</sequence>
<dbReference type="AlphaFoldDB" id="A0A0E9R7Y0"/>
<organism evidence="1">
    <name type="scientific">Anguilla anguilla</name>
    <name type="common">European freshwater eel</name>
    <name type="synonym">Muraena anguilla</name>
    <dbReference type="NCBI Taxonomy" id="7936"/>
    <lineage>
        <taxon>Eukaryota</taxon>
        <taxon>Metazoa</taxon>
        <taxon>Chordata</taxon>
        <taxon>Craniata</taxon>
        <taxon>Vertebrata</taxon>
        <taxon>Euteleostomi</taxon>
        <taxon>Actinopterygii</taxon>
        <taxon>Neopterygii</taxon>
        <taxon>Teleostei</taxon>
        <taxon>Anguilliformes</taxon>
        <taxon>Anguillidae</taxon>
        <taxon>Anguilla</taxon>
    </lineage>
</organism>
<evidence type="ECO:0000313" key="1">
    <source>
        <dbReference type="EMBL" id="JAH24872.1"/>
    </source>
</evidence>
<name>A0A0E9R7Y0_ANGAN</name>
<reference evidence="1" key="1">
    <citation type="submission" date="2014-11" db="EMBL/GenBank/DDBJ databases">
        <authorList>
            <person name="Amaro Gonzalez C."/>
        </authorList>
    </citation>
    <scope>NUCLEOTIDE SEQUENCE</scope>
</reference>
<reference evidence="1" key="2">
    <citation type="journal article" date="2015" name="Fish Shellfish Immunol.">
        <title>Early steps in the European eel (Anguilla anguilla)-Vibrio vulnificus interaction in the gills: Role of the RtxA13 toxin.</title>
        <authorList>
            <person name="Callol A."/>
            <person name="Pajuelo D."/>
            <person name="Ebbesson L."/>
            <person name="Teles M."/>
            <person name="MacKenzie S."/>
            <person name="Amaro C."/>
        </authorList>
    </citation>
    <scope>NUCLEOTIDE SEQUENCE</scope>
</reference>
<dbReference type="EMBL" id="GBXM01083705">
    <property type="protein sequence ID" value="JAH24872.1"/>
    <property type="molecule type" value="Transcribed_RNA"/>
</dbReference>